<dbReference type="Proteomes" id="UP000006578">
    <property type="component" value="Plasmid F plasmid"/>
</dbReference>
<dbReference type="EMBL" id="CP000357">
    <property type="protein sequence ID" value="ABF54909.1"/>
    <property type="molecule type" value="Genomic_DNA"/>
</dbReference>
<protein>
    <submittedName>
        <fullName evidence="2">NHL repeat</fullName>
    </submittedName>
</protein>
<dbReference type="InterPro" id="IPR050952">
    <property type="entry name" value="TRIM-NHL_E3_ligases"/>
</dbReference>
<dbReference type="GO" id="GO:0008270">
    <property type="term" value="F:zinc ion binding"/>
    <property type="evidence" value="ECO:0007669"/>
    <property type="project" value="UniProtKB-KW"/>
</dbReference>
<keyword evidence="2" id="KW-0614">Plasmid</keyword>
<dbReference type="KEGG" id="sal:Sala_3206"/>
<keyword evidence="1" id="KW-0677">Repeat</keyword>
<dbReference type="GO" id="GO:0000209">
    <property type="term" value="P:protein polyubiquitination"/>
    <property type="evidence" value="ECO:0007669"/>
    <property type="project" value="TreeGrafter"/>
</dbReference>
<sequence length="419" mass="44641">MPDGTRSAIATPCRTRPRGCHRTEADAMKVSLAPSFRPVKAEGTQIAGAPLLEEGGPRVVLGWSPGDVATPLSPAAASLFGPRGVCLHPDGTLWVADTGHHRLLGWRKIPQSDNEPADILIGQPSFCREGRNAKGPPGPATLNVPTGLCAWRGGLAVADAWNHRVLIWREVPTGNGQPADLVLGQEDSESVLANRGADRPTSASLHWPYGVAEVAGRLVVCDSGNRRLLVWSDPSETGQPADLVLGQHDFSTRDENAGGEVTAMSMRWPHGACWWNGHLALADSGNNRVMLWRGFPEHNGSPCDAILGQRDTAHCDHNMSSYYPSAASVNMPYATVEAGGQLIVADTANSRLLGWADSATGIAANQLCGQPDFASKGDNRWGMPERDSLCWPYGLSALGDLVAVADSGNNRVLLWNLAR</sequence>
<evidence type="ECO:0000313" key="3">
    <source>
        <dbReference type="Proteomes" id="UP000006578"/>
    </source>
</evidence>
<dbReference type="GO" id="GO:0061630">
    <property type="term" value="F:ubiquitin protein ligase activity"/>
    <property type="evidence" value="ECO:0007669"/>
    <property type="project" value="TreeGrafter"/>
</dbReference>
<evidence type="ECO:0000313" key="2">
    <source>
        <dbReference type="EMBL" id="ABF54909.1"/>
    </source>
</evidence>
<dbReference type="HOGENOM" id="CLU_691918_0_0_5"/>
<dbReference type="SUPFAM" id="SSF101898">
    <property type="entry name" value="NHL repeat"/>
    <property type="match status" value="1"/>
</dbReference>
<keyword evidence="3" id="KW-1185">Reference proteome</keyword>
<dbReference type="eggNOG" id="COG3391">
    <property type="taxonomic scope" value="Bacteria"/>
</dbReference>
<gene>
    <name evidence="2" type="ordered locus">Sala_3206</name>
</gene>
<dbReference type="Pfam" id="PF01436">
    <property type="entry name" value="NHL"/>
    <property type="match status" value="2"/>
</dbReference>
<dbReference type="GO" id="GO:0043161">
    <property type="term" value="P:proteasome-mediated ubiquitin-dependent protein catabolic process"/>
    <property type="evidence" value="ECO:0007669"/>
    <property type="project" value="TreeGrafter"/>
</dbReference>
<reference evidence="2 3" key="1">
    <citation type="journal article" date="2009" name="Proc. Natl. Acad. Sci. U.S.A.">
        <title>The genomic basis of trophic strategy in marine bacteria.</title>
        <authorList>
            <person name="Lauro F.M."/>
            <person name="McDougald D."/>
            <person name="Thomas T."/>
            <person name="Williams T.J."/>
            <person name="Egan S."/>
            <person name="Rice S."/>
            <person name="DeMaere M.Z."/>
            <person name="Ting L."/>
            <person name="Ertan H."/>
            <person name="Johnson J."/>
            <person name="Ferriera S."/>
            <person name="Lapidus A."/>
            <person name="Anderson I."/>
            <person name="Kyrpides N."/>
            <person name="Munk A.C."/>
            <person name="Detter C."/>
            <person name="Han C.S."/>
            <person name="Brown M.V."/>
            <person name="Robb F.T."/>
            <person name="Kjelleberg S."/>
            <person name="Cavicchioli R."/>
        </authorList>
    </citation>
    <scope>NUCLEOTIDE SEQUENCE [LARGE SCALE GENOMIC DNA]</scope>
    <source>
        <strain evidence="3">DSM 13593 / LMG 18877 / RB2256</strain>
        <plasmid evidence="3">Plasmid F</plasmid>
    </source>
</reference>
<dbReference type="PANTHER" id="PTHR24104">
    <property type="entry name" value="E3 UBIQUITIN-PROTEIN LIGASE NHLRC1-RELATED"/>
    <property type="match status" value="1"/>
</dbReference>
<dbReference type="PANTHER" id="PTHR24104:SF25">
    <property type="entry name" value="PROTEIN LIN-41"/>
    <property type="match status" value="1"/>
</dbReference>
<accession>Q1J414</accession>
<name>Q1J414_SPHAL</name>
<dbReference type="AlphaFoldDB" id="Q1J414"/>
<evidence type="ECO:0000256" key="1">
    <source>
        <dbReference type="ARBA" id="ARBA00022737"/>
    </source>
</evidence>
<organism evidence="2 3">
    <name type="scientific">Sphingopyxis alaskensis (strain DSM 13593 / LMG 18877 / RB2256)</name>
    <name type="common">Sphingomonas alaskensis</name>
    <dbReference type="NCBI Taxonomy" id="317655"/>
    <lineage>
        <taxon>Bacteria</taxon>
        <taxon>Pseudomonadati</taxon>
        <taxon>Pseudomonadota</taxon>
        <taxon>Alphaproteobacteria</taxon>
        <taxon>Sphingomonadales</taxon>
        <taxon>Sphingomonadaceae</taxon>
        <taxon>Sphingopyxis</taxon>
    </lineage>
</organism>
<dbReference type="InterPro" id="IPR001258">
    <property type="entry name" value="NHL_repeat"/>
</dbReference>
<geneLocation type="plasmid" evidence="3">
    <name>F</name>
</geneLocation>
<dbReference type="Gene3D" id="2.120.10.30">
    <property type="entry name" value="TolB, C-terminal domain"/>
    <property type="match status" value="2"/>
</dbReference>
<dbReference type="InterPro" id="IPR011042">
    <property type="entry name" value="6-blade_b-propeller_TolB-like"/>
</dbReference>
<proteinExistence type="predicted"/>